<name>A0A8S1WMX1_PAROT</name>
<keyword evidence="1" id="KW-0175">Coiled coil</keyword>
<evidence type="ECO:0000313" key="2">
    <source>
        <dbReference type="EMBL" id="CAD8190060.1"/>
    </source>
</evidence>
<accession>A0A8S1WMX1</accession>
<reference evidence="2" key="1">
    <citation type="submission" date="2021-01" db="EMBL/GenBank/DDBJ databases">
        <authorList>
            <consortium name="Genoscope - CEA"/>
            <person name="William W."/>
        </authorList>
    </citation>
    <scope>NUCLEOTIDE SEQUENCE</scope>
</reference>
<protein>
    <submittedName>
        <fullName evidence="2">Uncharacterized protein</fullName>
    </submittedName>
</protein>
<dbReference type="OrthoDB" id="308894at2759"/>
<evidence type="ECO:0000313" key="3">
    <source>
        <dbReference type="Proteomes" id="UP000683925"/>
    </source>
</evidence>
<feature type="coiled-coil region" evidence="1">
    <location>
        <begin position="313"/>
        <end position="428"/>
    </location>
</feature>
<keyword evidence="3" id="KW-1185">Reference proteome</keyword>
<proteinExistence type="predicted"/>
<comment type="caution">
    <text evidence="2">The sequence shown here is derived from an EMBL/GenBank/DDBJ whole genome shotgun (WGS) entry which is preliminary data.</text>
</comment>
<gene>
    <name evidence="2" type="ORF">POCTA_138.1.T0960144</name>
</gene>
<evidence type="ECO:0000256" key="1">
    <source>
        <dbReference type="SAM" id="Coils"/>
    </source>
</evidence>
<dbReference type="EMBL" id="CAJJDP010000095">
    <property type="protein sequence ID" value="CAD8190060.1"/>
    <property type="molecule type" value="Genomic_DNA"/>
</dbReference>
<organism evidence="2 3">
    <name type="scientific">Paramecium octaurelia</name>
    <dbReference type="NCBI Taxonomy" id="43137"/>
    <lineage>
        <taxon>Eukaryota</taxon>
        <taxon>Sar</taxon>
        <taxon>Alveolata</taxon>
        <taxon>Ciliophora</taxon>
        <taxon>Intramacronucleata</taxon>
        <taxon>Oligohymenophorea</taxon>
        <taxon>Peniculida</taxon>
        <taxon>Parameciidae</taxon>
        <taxon>Paramecium</taxon>
    </lineage>
</organism>
<sequence>MQKEIIKIINTLSQIIQNIQGLVLRNLLQIQYKNSIDLHNNYFEKELQFEQQLGKDNSQEEQVSFSKGKIDELDNFLKKKNIPNGIYVNKYNDNQNQMEYLTNEKLLKQQQSALFSINNSRSNSVSRFPIPSSRATHDPVQPLRSADLFNRLEDILKQKQMSTTTRKRQKQISCILNSQATHEAKKHYIENSCYKSPNRIQEVPSTSGFLNVYNVEPRSRKQTQPAYIGSPLLNQQNQSAKKKNVIQTQFQESYLQNRKKKESLKKFQDEFNNMQEKIKIRNHSILNEQPENGGRVDKQELKENKMEINISAILNKENNNNTINKLNQQLQLQNNHLQEQLLFEKNQNSKLNLLINNLNDQIAILNKQLNQQSQQSNEDQANRDTQIAQLKQQIQQLESNLQQKDNEIHNYKQQILDFNNVYKEMQELENLCQQMSYLSMQTSQQNLLILEIKELLQIQFNIIEKVTNHKDFPIEQLLIQNKKKRPQIPKQVDYQELSQETTRIMENLVKQIKSSVDQLTERFIHDLLI</sequence>
<dbReference type="AlphaFoldDB" id="A0A8S1WMX1"/>
<dbReference type="Proteomes" id="UP000683925">
    <property type="component" value="Unassembled WGS sequence"/>
</dbReference>
<dbReference type="OMA" id="NEDQANR"/>